<organism evidence="8 9">
    <name type="scientific">Ridgeia piscesae</name>
    <name type="common">Tubeworm</name>
    <dbReference type="NCBI Taxonomy" id="27915"/>
    <lineage>
        <taxon>Eukaryota</taxon>
        <taxon>Metazoa</taxon>
        <taxon>Spiralia</taxon>
        <taxon>Lophotrochozoa</taxon>
        <taxon>Annelida</taxon>
        <taxon>Polychaeta</taxon>
        <taxon>Sedentaria</taxon>
        <taxon>Canalipalpata</taxon>
        <taxon>Sabellida</taxon>
        <taxon>Siboglinidae</taxon>
        <taxon>Ridgeia</taxon>
    </lineage>
</organism>
<dbReference type="Proteomes" id="UP001209878">
    <property type="component" value="Unassembled WGS sequence"/>
</dbReference>
<evidence type="ECO:0000313" key="8">
    <source>
        <dbReference type="EMBL" id="KAK2192095.1"/>
    </source>
</evidence>
<dbReference type="GO" id="GO:0022832">
    <property type="term" value="F:voltage-gated channel activity"/>
    <property type="evidence" value="ECO:0007669"/>
    <property type="project" value="InterPro"/>
</dbReference>
<reference evidence="8" key="1">
    <citation type="journal article" date="2023" name="Mol. Biol. Evol.">
        <title>Third-Generation Sequencing Reveals the Adaptive Role of the Epigenome in Three Deep-Sea Polychaetes.</title>
        <authorList>
            <person name="Perez M."/>
            <person name="Aroh O."/>
            <person name="Sun Y."/>
            <person name="Lan Y."/>
            <person name="Juniper S.K."/>
            <person name="Young C.R."/>
            <person name="Angers B."/>
            <person name="Qian P.Y."/>
        </authorList>
    </citation>
    <scope>NUCLEOTIDE SEQUENCE</scope>
    <source>
        <strain evidence="8">R07B-5</strain>
    </source>
</reference>
<feature type="transmembrane region" description="Helical" evidence="6">
    <location>
        <begin position="185"/>
        <end position="211"/>
    </location>
</feature>
<protein>
    <recommendedName>
        <fullName evidence="7">Ion transport domain-containing protein</fullName>
    </recommendedName>
</protein>
<dbReference type="InterPro" id="IPR005821">
    <property type="entry name" value="Ion_trans_dom"/>
</dbReference>
<dbReference type="Pfam" id="PF00520">
    <property type="entry name" value="Ion_trans"/>
    <property type="match status" value="1"/>
</dbReference>
<keyword evidence="4 6" id="KW-0472">Membrane</keyword>
<sequence>MDGGETTPLLGGGEPTTGTVTRSTAAVRERRGGTATRGPVSVQAFPPSAVTTGAESNSVDESFRVFSPDDAAILQATTFLEDAVQYRSIHHRVDVRSLSLYRFYYSRPTQLALYFVIFVLHMLAFFEAPSSLSWTSDLRQKIHRVVLPCGVTETIELLCLLVLLVDLIAKCYFKGGAVHRHSPWLLAYGVVMVISLTDWLVSIIFVCTQVVKVRRLFRPFFLLQNSSLMKKAVKSLKLSLPQIASVLLLQALHIIFFAIVGMIIFPKTSDTDEHSQFFSTLERSVMNLLVLLTTANNPDVSIPAYSENRFYAIFFILFLVIGLYCMMSMLTAVIYNQFRGYFTDSLQQSVFRRRLGIRAAFEVLRERKLMSFRFQSSLGAVGQGVSTNAVKQVLLRAKLDHSCKKAILMELSSGSPSILNCGQFQKLFDILETSVEEAVRRHDHV</sequence>
<evidence type="ECO:0000256" key="1">
    <source>
        <dbReference type="ARBA" id="ARBA00004141"/>
    </source>
</evidence>
<feature type="transmembrane region" description="Helical" evidence="6">
    <location>
        <begin position="154"/>
        <end position="173"/>
    </location>
</feature>
<gene>
    <name evidence="8" type="ORF">NP493_39g06036</name>
</gene>
<name>A0AAD9PC80_RIDPI</name>
<dbReference type="GO" id="GO:0015280">
    <property type="term" value="F:ligand-gated sodium channel activity"/>
    <property type="evidence" value="ECO:0007669"/>
    <property type="project" value="TreeGrafter"/>
</dbReference>
<evidence type="ECO:0000256" key="5">
    <source>
        <dbReference type="SAM" id="MobiDB-lite"/>
    </source>
</evidence>
<feature type="transmembrane region" description="Helical" evidence="6">
    <location>
        <begin position="111"/>
        <end position="134"/>
    </location>
</feature>
<dbReference type="GO" id="GO:0019722">
    <property type="term" value="P:calcium-mediated signaling"/>
    <property type="evidence" value="ECO:0007669"/>
    <property type="project" value="TreeGrafter"/>
</dbReference>
<dbReference type="PANTHER" id="PTHR46768">
    <property type="entry name" value="TWO PORE CALCIUM CHANNEL PROTEIN 2"/>
    <property type="match status" value="1"/>
</dbReference>
<keyword evidence="9" id="KW-1185">Reference proteome</keyword>
<dbReference type="InterPro" id="IPR028798">
    <property type="entry name" value="TPC2"/>
</dbReference>
<dbReference type="SUPFAM" id="SSF81324">
    <property type="entry name" value="Voltage-gated potassium channels"/>
    <property type="match status" value="1"/>
</dbReference>
<keyword evidence="2 6" id="KW-0812">Transmembrane</keyword>
<dbReference type="PANTHER" id="PTHR46768:SF1">
    <property type="entry name" value="TWO PORE CHANNEL PROTEIN 2"/>
    <property type="match status" value="1"/>
</dbReference>
<dbReference type="GO" id="GO:0097682">
    <property type="term" value="F:intracellularly phosphatidylinositol-3,5-bisphosphate-gated monatomic cation channel activity"/>
    <property type="evidence" value="ECO:0007669"/>
    <property type="project" value="TreeGrafter"/>
</dbReference>
<evidence type="ECO:0000313" key="9">
    <source>
        <dbReference type="Proteomes" id="UP001209878"/>
    </source>
</evidence>
<keyword evidence="3 6" id="KW-1133">Transmembrane helix</keyword>
<evidence type="ECO:0000259" key="7">
    <source>
        <dbReference type="Pfam" id="PF00520"/>
    </source>
</evidence>
<dbReference type="EMBL" id="JAODUO010000039">
    <property type="protein sequence ID" value="KAK2192095.1"/>
    <property type="molecule type" value="Genomic_DNA"/>
</dbReference>
<evidence type="ECO:0000256" key="2">
    <source>
        <dbReference type="ARBA" id="ARBA00022692"/>
    </source>
</evidence>
<comment type="subcellular location">
    <subcellularLocation>
        <location evidence="1">Membrane</location>
        <topology evidence="1">Multi-pass membrane protein</topology>
    </subcellularLocation>
</comment>
<evidence type="ECO:0000256" key="3">
    <source>
        <dbReference type="ARBA" id="ARBA00022989"/>
    </source>
</evidence>
<accession>A0AAD9PC80</accession>
<feature type="domain" description="Ion transport" evidence="7">
    <location>
        <begin position="132"/>
        <end position="338"/>
    </location>
</feature>
<dbReference type="GO" id="GO:0075509">
    <property type="term" value="P:endocytosis involved in viral entry into host cell"/>
    <property type="evidence" value="ECO:0007669"/>
    <property type="project" value="TreeGrafter"/>
</dbReference>
<dbReference type="AlphaFoldDB" id="A0AAD9PC80"/>
<dbReference type="GO" id="GO:0005765">
    <property type="term" value="C:lysosomal membrane"/>
    <property type="evidence" value="ECO:0007669"/>
    <property type="project" value="InterPro"/>
</dbReference>
<proteinExistence type="predicted"/>
<feature type="transmembrane region" description="Helical" evidence="6">
    <location>
        <begin position="243"/>
        <end position="265"/>
    </location>
</feature>
<comment type="caution">
    <text evidence="8">The sequence shown here is derived from an EMBL/GenBank/DDBJ whole genome shotgun (WGS) entry which is preliminary data.</text>
</comment>
<dbReference type="Gene3D" id="1.10.287.70">
    <property type="match status" value="1"/>
</dbReference>
<evidence type="ECO:0000256" key="6">
    <source>
        <dbReference type="SAM" id="Phobius"/>
    </source>
</evidence>
<feature type="transmembrane region" description="Helical" evidence="6">
    <location>
        <begin position="310"/>
        <end position="335"/>
    </location>
</feature>
<evidence type="ECO:0000256" key="4">
    <source>
        <dbReference type="ARBA" id="ARBA00023136"/>
    </source>
</evidence>
<feature type="region of interest" description="Disordered" evidence="5">
    <location>
        <begin position="1"/>
        <end position="54"/>
    </location>
</feature>